<evidence type="ECO:0000256" key="2">
    <source>
        <dbReference type="PROSITE-ProRule" id="PRU00192"/>
    </source>
</evidence>
<protein>
    <recommendedName>
        <fullName evidence="4">SH3 domain-containing protein</fullName>
    </recommendedName>
</protein>
<feature type="compositionally biased region" description="Basic and acidic residues" evidence="3">
    <location>
        <begin position="153"/>
        <end position="162"/>
    </location>
</feature>
<proteinExistence type="predicted"/>
<dbReference type="SUPFAM" id="SSF50044">
    <property type="entry name" value="SH3-domain"/>
    <property type="match status" value="1"/>
</dbReference>
<dbReference type="InterPro" id="IPR055093">
    <property type="entry name" value="EPS8_2nd"/>
</dbReference>
<reference evidence="5 6" key="1">
    <citation type="submission" date="2018-10" db="EMBL/GenBank/DDBJ databases">
        <authorList>
            <consortium name="Pathogen Informatics"/>
        </authorList>
    </citation>
    <scope>NUCLEOTIDE SEQUENCE [LARGE SCALE GENOMIC DNA]</scope>
</reference>
<evidence type="ECO:0000256" key="3">
    <source>
        <dbReference type="SAM" id="MobiDB-lite"/>
    </source>
</evidence>
<dbReference type="PANTHER" id="PTHR12287:SF23">
    <property type="entry name" value="AROUSER, ISOFORM A-RELATED"/>
    <property type="match status" value="1"/>
</dbReference>
<feature type="region of interest" description="Disordered" evidence="3">
    <location>
        <begin position="134"/>
        <end position="179"/>
    </location>
</feature>
<dbReference type="OrthoDB" id="4680325at2759"/>
<feature type="compositionally biased region" description="Basic residues" evidence="3">
    <location>
        <begin position="710"/>
        <end position="736"/>
    </location>
</feature>
<dbReference type="GO" id="GO:0005886">
    <property type="term" value="C:plasma membrane"/>
    <property type="evidence" value="ECO:0007669"/>
    <property type="project" value="TreeGrafter"/>
</dbReference>
<dbReference type="Gene3D" id="2.30.30.40">
    <property type="entry name" value="SH3 Domains"/>
    <property type="match status" value="1"/>
</dbReference>
<dbReference type="InterPro" id="IPR036028">
    <property type="entry name" value="SH3-like_dom_sf"/>
</dbReference>
<feature type="region of interest" description="Disordered" evidence="3">
    <location>
        <begin position="709"/>
        <end position="788"/>
    </location>
</feature>
<evidence type="ECO:0000313" key="6">
    <source>
        <dbReference type="Proteomes" id="UP000267029"/>
    </source>
</evidence>
<evidence type="ECO:0000256" key="1">
    <source>
        <dbReference type="ARBA" id="ARBA00022443"/>
    </source>
</evidence>
<keyword evidence="1 2" id="KW-0728">SH3 domain</keyword>
<dbReference type="GO" id="GO:0035023">
    <property type="term" value="P:regulation of Rho protein signal transduction"/>
    <property type="evidence" value="ECO:0007669"/>
    <property type="project" value="TreeGrafter"/>
</dbReference>
<feature type="compositionally biased region" description="Basic residues" evidence="3">
    <location>
        <begin position="141"/>
        <end position="152"/>
    </location>
</feature>
<sequence>MDRGIRAKHVASFLEYGKPLSGNEIMENLESVENQPSRTILDCYLKIVDGEYLIVRVDGDPDPSECFDLCYIDDVHGYSWSNKANEYPLLLVFRFLASKITDGETPNEVHIFSLESKSQLQWVVDFIDEAVGNAKQMNKQSKPRHQPTRKMSRKSDAIDRPEKIKRHPKESSSSGTKGKLEEMNQLLDDIEAFETALHGAVSYQVTGATKVDRSLWRDSLTPPSYEAAVAHVERIRKCVNFTADLTDYIVDPGPGELLNRLFESLNWVQKLCDGNRVLHYDPNLVRSVKRPAFTERAIRTLSECLQPDNKSFWHSLGDAWTTAGMKSDAFSTDYLNSTRAATADRAGFKPEMTIKDYGYYNYAFFLTPTYFISALSSTQEKKDESIDMEGFINGVRARGGTLVIAKQKTVSEAARELSINVGDVLEVLDDNGEWCCLRTPTGQTGHVPRKCIEVLEDHVSENKTRSISRTRSKSPPEKKQSTNRRSSSGPRKFKRAPRDSEVEAEEDVSEEYYSDEGVHRQSTSSRTTKHRSCMSCCDGGTHPCHHHHHHSVSPSHQEQLPVTPAQQYQPMNVQPLQQRQTGQPIIHHGTNGQPSVIVVPTSSNQPAQPRPPPVHYLVTQPPPPPQAPPQPVIVPMPFPMQQPVMQQPMMQQPMMQQPMMQQPMMQQPMMQPPLMPGMGPYGMYGTMRRGTPNPMDPYYDGYMDYEGLPRRRRSSASPKRRSRQKHKDGDRRRKKSERSSSNSSSTSSSSSSRSSSSSKEKKHSKSKKGTIPQAPPPPPPPPKEDTYAPHMETMNRELQERMKAMREGNSNGLKPAGHRKLNDSWNASQMSANDPAAEIARLANKFGTAQVSQPHSCATWVWGPLIWLSAVTLRAK</sequence>
<gene>
    <name evidence="5" type="ORF">MCOS_LOCUS262</name>
</gene>
<dbReference type="InterPro" id="IPR001452">
    <property type="entry name" value="SH3_domain"/>
</dbReference>
<dbReference type="Pfam" id="PF22975">
    <property type="entry name" value="EPS8_2nd"/>
    <property type="match status" value="1"/>
</dbReference>
<dbReference type="PANTHER" id="PTHR12287">
    <property type="entry name" value="EPIDERMAL GROWTH FACTOR RECEPTOR KINASE SUBSTRATE EPS8-RELATED PROTEIN"/>
    <property type="match status" value="1"/>
</dbReference>
<feature type="compositionally biased region" description="Low complexity" evidence="3">
    <location>
        <begin position="739"/>
        <end position="757"/>
    </location>
</feature>
<dbReference type="STRING" id="53468.A0A0R3U1L1"/>
<name>A0A0R3U1L1_MESCO</name>
<feature type="compositionally biased region" description="Acidic residues" evidence="3">
    <location>
        <begin position="502"/>
        <end position="514"/>
    </location>
</feature>
<organism evidence="5 6">
    <name type="scientific">Mesocestoides corti</name>
    <name type="common">Flatworm</name>
    <dbReference type="NCBI Taxonomy" id="53468"/>
    <lineage>
        <taxon>Eukaryota</taxon>
        <taxon>Metazoa</taxon>
        <taxon>Spiralia</taxon>
        <taxon>Lophotrochozoa</taxon>
        <taxon>Platyhelminthes</taxon>
        <taxon>Cestoda</taxon>
        <taxon>Eucestoda</taxon>
        <taxon>Cyclophyllidea</taxon>
        <taxon>Mesocestoididae</taxon>
        <taxon>Mesocestoides</taxon>
    </lineage>
</organism>
<dbReference type="SMART" id="SM00326">
    <property type="entry name" value="SH3"/>
    <property type="match status" value="1"/>
</dbReference>
<evidence type="ECO:0000259" key="4">
    <source>
        <dbReference type="PROSITE" id="PS50002"/>
    </source>
</evidence>
<feature type="domain" description="SH3" evidence="4">
    <location>
        <begin position="398"/>
        <end position="457"/>
    </location>
</feature>
<dbReference type="PROSITE" id="PS50002">
    <property type="entry name" value="SH3"/>
    <property type="match status" value="1"/>
</dbReference>
<accession>A0A0R3U1L1</accession>
<evidence type="ECO:0000313" key="5">
    <source>
        <dbReference type="EMBL" id="VDD74259.1"/>
    </source>
</evidence>
<dbReference type="Pfam" id="PF07653">
    <property type="entry name" value="SH3_2"/>
    <property type="match status" value="1"/>
</dbReference>
<feature type="region of interest" description="Disordered" evidence="3">
    <location>
        <begin position="461"/>
        <end position="532"/>
    </location>
</feature>
<dbReference type="InterPro" id="IPR039801">
    <property type="entry name" value="EPS8-like"/>
</dbReference>
<dbReference type="Proteomes" id="UP000267029">
    <property type="component" value="Unassembled WGS sequence"/>
</dbReference>
<keyword evidence="6" id="KW-1185">Reference proteome</keyword>
<dbReference type="GO" id="GO:0007266">
    <property type="term" value="P:Rho protein signal transduction"/>
    <property type="evidence" value="ECO:0007669"/>
    <property type="project" value="TreeGrafter"/>
</dbReference>
<dbReference type="AlphaFoldDB" id="A0A0R3U1L1"/>
<dbReference type="GO" id="GO:0003779">
    <property type="term" value="F:actin binding"/>
    <property type="evidence" value="ECO:0007669"/>
    <property type="project" value="TreeGrafter"/>
</dbReference>
<dbReference type="EMBL" id="UXSR01000020">
    <property type="protein sequence ID" value="VDD74259.1"/>
    <property type="molecule type" value="Genomic_DNA"/>
</dbReference>